<dbReference type="CDD" id="cd00340">
    <property type="entry name" value="GSH_Peroxidase"/>
    <property type="match status" value="1"/>
</dbReference>
<dbReference type="InterPro" id="IPR036249">
    <property type="entry name" value="Thioredoxin-like_sf"/>
</dbReference>
<dbReference type="PROSITE" id="PS51352">
    <property type="entry name" value="THIOREDOXIN_2"/>
    <property type="match status" value="1"/>
</dbReference>
<proteinExistence type="inferred from homology"/>
<dbReference type="SUPFAM" id="SSF52833">
    <property type="entry name" value="Thioredoxin-like"/>
    <property type="match status" value="1"/>
</dbReference>
<dbReference type="PANTHER" id="PTHR11592">
    <property type="entry name" value="GLUTATHIONE PEROXIDASE"/>
    <property type="match status" value="1"/>
</dbReference>
<keyword evidence="8" id="KW-1185">Reference proteome</keyword>
<dbReference type="PROSITE" id="PS51355">
    <property type="entry name" value="GLUTATHIONE_PEROXID_3"/>
    <property type="match status" value="1"/>
</dbReference>
<dbReference type="InterPro" id="IPR000889">
    <property type="entry name" value="Glutathione_peroxidase"/>
</dbReference>
<dbReference type="InterPro" id="IPR029759">
    <property type="entry name" value="GPX_AS"/>
</dbReference>
<evidence type="ECO:0000256" key="2">
    <source>
        <dbReference type="ARBA" id="ARBA00022559"/>
    </source>
</evidence>
<protein>
    <recommendedName>
        <fullName evidence="4">Glutathione peroxidase</fullName>
    </recommendedName>
</protein>
<evidence type="ECO:0000313" key="7">
    <source>
        <dbReference type="EMBL" id="WQH04455.1"/>
    </source>
</evidence>
<dbReference type="Proteomes" id="UP001326110">
    <property type="component" value="Chromosome"/>
</dbReference>
<keyword evidence="2 4" id="KW-0575">Peroxidase</keyword>
<dbReference type="InterPro" id="IPR013766">
    <property type="entry name" value="Thioredoxin_domain"/>
</dbReference>
<organism evidence="7 8">
    <name type="scientific">Duganella zoogloeoides</name>
    <dbReference type="NCBI Taxonomy" id="75659"/>
    <lineage>
        <taxon>Bacteria</taxon>
        <taxon>Pseudomonadati</taxon>
        <taxon>Pseudomonadota</taxon>
        <taxon>Betaproteobacteria</taxon>
        <taxon>Burkholderiales</taxon>
        <taxon>Oxalobacteraceae</taxon>
        <taxon>Telluria group</taxon>
        <taxon>Duganella</taxon>
    </lineage>
</organism>
<keyword evidence="5" id="KW-0732">Signal</keyword>
<keyword evidence="3 4" id="KW-0560">Oxidoreductase</keyword>
<dbReference type="PANTHER" id="PTHR11592:SF40">
    <property type="entry name" value="THIOREDOXIN_GLUTATHIONE PEROXIDASE BTUE"/>
    <property type="match status" value="1"/>
</dbReference>
<sequence>MSKILAHLCAASSLTLLAATSALAQAPAAAGAAPAATVAPASCPAILKQNFKRLQDEAPQDLCQYAGKVILVVNTASYCGFTKQYEGLEALYAKYGSKGLVVLGFPSNDFGQQEPGSAKEIADFCYNTYGVKFPMFSKTVVSGKNPNPLYADLIKATGKAPAWNFHKYLIGRDGKVLTNFGSKVTPEDKQLVGAVEKALAS</sequence>
<dbReference type="PROSITE" id="PS00460">
    <property type="entry name" value="GLUTATHIONE_PEROXID_1"/>
    <property type="match status" value="1"/>
</dbReference>
<dbReference type="PIRSF" id="PIRSF000303">
    <property type="entry name" value="Glutathion_perox"/>
    <property type="match status" value="1"/>
</dbReference>
<name>A0ABZ0XXI1_9BURK</name>
<dbReference type="Pfam" id="PF00255">
    <property type="entry name" value="GSHPx"/>
    <property type="match status" value="1"/>
</dbReference>
<evidence type="ECO:0000259" key="6">
    <source>
        <dbReference type="PROSITE" id="PS51352"/>
    </source>
</evidence>
<feature type="signal peptide" evidence="5">
    <location>
        <begin position="1"/>
        <end position="24"/>
    </location>
</feature>
<gene>
    <name evidence="7" type="ORF">SR858_26035</name>
</gene>
<evidence type="ECO:0000256" key="3">
    <source>
        <dbReference type="ARBA" id="ARBA00023002"/>
    </source>
</evidence>
<dbReference type="PRINTS" id="PR01011">
    <property type="entry name" value="GLUTPROXDASE"/>
</dbReference>
<evidence type="ECO:0000256" key="1">
    <source>
        <dbReference type="ARBA" id="ARBA00006926"/>
    </source>
</evidence>
<comment type="similarity">
    <text evidence="1 4">Belongs to the glutathione peroxidase family.</text>
</comment>
<feature type="domain" description="Thioredoxin" evidence="6">
    <location>
        <begin position="27"/>
        <end position="200"/>
    </location>
</feature>
<evidence type="ECO:0000313" key="8">
    <source>
        <dbReference type="Proteomes" id="UP001326110"/>
    </source>
</evidence>
<accession>A0ABZ0XXI1</accession>
<dbReference type="RefSeq" id="WP_019924025.1">
    <property type="nucleotide sequence ID" value="NZ_CP140152.1"/>
</dbReference>
<dbReference type="GeneID" id="43165605"/>
<reference evidence="7 8" key="1">
    <citation type="submission" date="2023-11" db="EMBL/GenBank/DDBJ databases">
        <title>MicrobeMod: A computational toolkit for identifying prokaryotic methylation and restriction-modification with nanopore sequencing.</title>
        <authorList>
            <person name="Crits-Christoph A."/>
            <person name="Kang S.C."/>
            <person name="Lee H."/>
            <person name="Ostrov N."/>
        </authorList>
    </citation>
    <scope>NUCLEOTIDE SEQUENCE [LARGE SCALE GENOMIC DNA]</scope>
    <source>
        <strain evidence="7 8">ATCC 25935</strain>
    </source>
</reference>
<evidence type="ECO:0000256" key="5">
    <source>
        <dbReference type="SAM" id="SignalP"/>
    </source>
</evidence>
<dbReference type="Gene3D" id="3.40.30.10">
    <property type="entry name" value="Glutaredoxin"/>
    <property type="match status" value="1"/>
</dbReference>
<feature type="chain" id="PRO_5045467059" description="Glutathione peroxidase" evidence="5">
    <location>
        <begin position="25"/>
        <end position="201"/>
    </location>
</feature>
<dbReference type="GO" id="GO:0004601">
    <property type="term" value="F:peroxidase activity"/>
    <property type="evidence" value="ECO:0007669"/>
    <property type="project" value="UniProtKB-KW"/>
</dbReference>
<evidence type="ECO:0000256" key="4">
    <source>
        <dbReference type="RuleBase" id="RU000499"/>
    </source>
</evidence>
<dbReference type="EMBL" id="CP140152">
    <property type="protein sequence ID" value="WQH04455.1"/>
    <property type="molecule type" value="Genomic_DNA"/>
</dbReference>